<comment type="caution">
    <text evidence="2">The sequence shown here is derived from an EMBL/GenBank/DDBJ whole genome shotgun (WGS) entry which is preliminary data.</text>
</comment>
<feature type="region of interest" description="Disordered" evidence="1">
    <location>
        <begin position="49"/>
        <end position="86"/>
    </location>
</feature>
<sequence length="86" mass="9996">MNRTAIKDHAIDVTLMQAAIELLFRFPFGEKFRMPYLNAVAEFARQAVEERPEGGEVPRAERRRQLEPVLADARRQRRQTGKKLMA</sequence>
<name>A0A7H4P1A8_9ENTR</name>
<dbReference type="EMBL" id="UGMX01000002">
    <property type="protein sequence ID" value="STW06223.1"/>
    <property type="molecule type" value="Genomic_DNA"/>
</dbReference>
<proteinExistence type="predicted"/>
<evidence type="ECO:0000313" key="3">
    <source>
        <dbReference type="Proteomes" id="UP000254571"/>
    </source>
</evidence>
<gene>
    <name evidence="2" type="ORF">NCTC9149_02633</name>
</gene>
<accession>A0A7H4P1A8</accession>
<organism evidence="2 3">
    <name type="scientific">Klebsiella grimontii</name>
    <dbReference type="NCBI Taxonomy" id="2058152"/>
    <lineage>
        <taxon>Bacteria</taxon>
        <taxon>Pseudomonadati</taxon>
        <taxon>Pseudomonadota</taxon>
        <taxon>Gammaproteobacteria</taxon>
        <taxon>Enterobacterales</taxon>
        <taxon>Enterobacteriaceae</taxon>
        <taxon>Klebsiella/Raoultella group</taxon>
        <taxon>Klebsiella</taxon>
    </lineage>
</organism>
<feature type="compositionally biased region" description="Basic and acidic residues" evidence="1">
    <location>
        <begin position="49"/>
        <end position="66"/>
    </location>
</feature>
<dbReference type="AlphaFoldDB" id="A0A7H4P1A8"/>
<reference evidence="2 3" key="1">
    <citation type="submission" date="2018-06" db="EMBL/GenBank/DDBJ databases">
        <authorList>
            <consortium name="Pathogen Informatics"/>
            <person name="Doyle S."/>
        </authorList>
    </citation>
    <scope>NUCLEOTIDE SEQUENCE [LARGE SCALE GENOMIC DNA]</scope>
    <source>
        <strain evidence="2 3">NCTC9149</strain>
    </source>
</reference>
<protein>
    <submittedName>
        <fullName evidence="2">Uncharacterized protein</fullName>
    </submittedName>
</protein>
<feature type="compositionally biased region" description="Basic residues" evidence="1">
    <location>
        <begin position="75"/>
        <end position="86"/>
    </location>
</feature>
<evidence type="ECO:0000313" key="2">
    <source>
        <dbReference type="EMBL" id="STW06223.1"/>
    </source>
</evidence>
<dbReference type="Proteomes" id="UP000254571">
    <property type="component" value="Unassembled WGS sequence"/>
</dbReference>
<evidence type="ECO:0000256" key="1">
    <source>
        <dbReference type="SAM" id="MobiDB-lite"/>
    </source>
</evidence>